<sequence length="790" mass="89062">MWTKTTYIVKELAAASAETLVQTMKSGPFSIAADGSIEKWLSVLNTKVRYGAHTETVNILMIFTALGILLMSSLIAYILSDTNDNPDLFEVSALPLLLGSFISAISTFIITSAIELQMHFVACREKNVGPIYSMVRKGLGLQRRTNDNFYFEDQSVYPQTQEACCVDLEETASTVSGYGKLLSLWNNLDWINIKKRITKSFSGLLMGKRISNIADFDRQDSLRTLYKSCQDIDQDFINEMRKRHYQKLVPSHAKHIHEILWKHFPDTDTSRDVSKKWEESLPSHSKETMEEPVSYKLSQRKGTLYASCLDFVNSKDSIANKYKQPSPSKAKHAYADSYKSDMDIDKSKEDIANKHERSVPSKRNPFQSVMEKDASETGIAKKHQQFEFSQSKTTSGTFKSSSTDKWSGSSQSKQASGKTNEFDMDIVTYKDETNAKSDQLKQGPFKSCIEIDMTKENFEKKHQQYASAQLTHTNNVTFKSVLDLPGGIHKSKSDLEISSSDYLSLDFQVTVGRVVIADTFSADKEKHDQKSKLLEDVYIDEFTGHRGTDLLTYIGEVANKQNRLIDMDSDLSDSSLDEISEETTKNSDEMATSSSHVFMSVKGLLSDESLSTDCFNTRPSHCVIDIPSPFWEMCSNTATEVHPAMTSQMEKQRFNFDNAPDTYIIPESSRSRDHYEKVDGAVSDAQLSSQMKEKSKLQIGRGNKVTSDSSPLIAGHCPSGVSYEEYKHRFLEPVFYKINLTTGLPPNQKLIDVVVKKTREKTDVGWRKKSSTVIDIHLGDKDLEKMQESG</sequence>
<protein>
    <submittedName>
        <fullName evidence="3">Uncharacterized protein</fullName>
    </submittedName>
</protein>
<dbReference type="Proteomes" id="UP001195483">
    <property type="component" value="Unassembled WGS sequence"/>
</dbReference>
<organism evidence="3 4">
    <name type="scientific">Potamilus streckersoni</name>
    <dbReference type="NCBI Taxonomy" id="2493646"/>
    <lineage>
        <taxon>Eukaryota</taxon>
        <taxon>Metazoa</taxon>
        <taxon>Spiralia</taxon>
        <taxon>Lophotrochozoa</taxon>
        <taxon>Mollusca</taxon>
        <taxon>Bivalvia</taxon>
        <taxon>Autobranchia</taxon>
        <taxon>Heteroconchia</taxon>
        <taxon>Palaeoheterodonta</taxon>
        <taxon>Unionida</taxon>
        <taxon>Unionoidea</taxon>
        <taxon>Unionidae</taxon>
        <taxon>Ambleminae</taxon>
        <taxon>Lampsilini</taxon>
        <taxon>Potamilus</taxon>
    </lineage>
</organism>
<feature type="compositionally biased region" description="Low complexity" evidence="1">
    <location>
        <begin position="388"/>
        <end position="418"/>
    </location>
</feature>
<reference evidence="3" key="1">
    <citation type="journal article" date="2021" name="Genome Biol. Evol.">
        <title>A High-Quality Reference Genome for a Parasitic Bivalve with Doubly Uniparental Inheritance (Bivalvia: Unionida).</title>
        <authorList>
            <person name="Smith C.H."/>
        </authorList>
    </citation>
    <scope>NUCLEOTIDE SEQUENCE</scope>
    <source>
        <strain evidence="3">CHS0354</strain>
    </source>
</reference>
<reference evidence="3" key="2">
    <citation type="journal article" date="2021" name="Genome Biol. Evol.">
        <title>Developing a high-quality reference genome for a parasitic bivalve with doubly uniparental inheritance (Bivalvia: Unionida).</title>
        <authorList>
            <person name="Smith C.H."/>
        </authorList>
    </citation>
    <scope>NUCLEOTIDE SEQUENCE</scope>
    <source>
        <strain evidence="3">CHS0354</strain>
        <tissue evidence="3">Mantle</tissue>
    </source>
</reference>
<gene>
    <name evidence="3" type="ORF">CHS0354_023413</name>
</gene>
<feature type="transmembrane region" description="Helical" evidence="2">
    <location>
        <begin position="57"/>
        <end position="79"/>
    </location>
</feature>
<keyword evidence="2" id="KW-1133">Transmembrane helix</keyword>
<evidence type="ECO:0000256" key="2">
    <source>
        <dbReference type="SAM" id="Phobius"/>
    </source>
</evidence>
<feature type="region of interest" description="Disordered" evidence="1">
    <location>
        <begin position="685"/>
        <end position="711"/>
    </location>
</feature>
<keyword evidence="4" id="KW-1185">Reference proteome</keyword>
<name>A0AAE0RM58_9BIVA</name>
<dbReference type="EMBL" id="JAEAOA010001413">
    <property type="protein sequence ID" value="KAK3575982.1"/>
    <property type="molecule type" value="Genomic_DNA"/>
</dbReference>
<evidence type="ECO:0000313" key="3">
    <source>
        <dbReference type="EMBL" id="KAK3575982.1"/>
    </source>
</evidence>
<evidence type="ECO:0000256" key="1">
    <source>
        <dbReference type="SAM" id="MobiDB-lite"/>
    </source>
</evidence>
<keyword evidence="2" id="KW-0472">Membrane</keyword>
<reference evidence="3" key="3">
    <citation type="submission" date="2023-05" db="EMBL/GenBank/DDBJ databases">
        <authorList>
            <person name="Smith C.H."/>
        </authorList>
    </citation>
    <scope>NUCLEOTIDE SEQUENCE</scope>
    <source>
        <strain evidence="3">CHS0354</strain>
        <tissue evidence="3">Mantle</tissue>
    </source>
</reference>
<keyword evidence="2" id="KW-0812">Transmembrane</keyword>
<feature type="region of interest" description="Disordered" evidence="1">
    <location>
        <begin position="319"/>
        <end position="419"/>
    </location>
</feature>
<feature type="compositionally biased region" description="Basic and acidic residues" evidence="1">
    <location>
        <begin position="338"/>
        <end position="359"/>
    </location>
</feature>
<evidence type="ECO:0000313" key="4">
    <source>
        <dbReference type="Proteomes" id="UP001195483"/>
    </source>
</evidence>
<comment type="caution">
    <text evidence="3">The sequence shown here is derived from an EMBL/GenBank/DDBJ whole genome shotgun (WGS) entry which is preliminary data.</text>
</comment>
<dbReference type="AlphaFoldDB" id="A0AAE0RM58"/>
<accession>A0AAE0RM58</accession>
<feature type="transmembrane region" description="Helical" evidence="2">
    <location>
        <begin position="91"/>
        <end position="114"/>
    </location>
</feature>
<proteinExistence type="predicted"/>